<keyword evidence="1" id="KW-0732">Signal</keyword>
<dbReference type="Gene3D" id="1.10.530.10">
    <property type="match status" value="1"/>
</dbReference>
<dbReference type="PANTHER" id="PTHR37423">
    <property type="entry name" value="SOLUBLE LYTIC MUREIN TRANSGLYCOSYLASE-RELATED"/>
    <property type="match status" value="1"/>
</dbReference>
<dbReference type="RefSeq" id="WP_005981320.1">
    <property type="nucleotide sequence ID" value="NZ_CABKNW010000005.1"/>
</dbReference>
<dbReference type="PANTHER" id="PTHR37423:SF2">
    <property type="entry name" value="MEMBRANE-BOUND LYTIC MUREIN TRANSGLYCOSYLASE C"/>
    <property type="match status" value="1"/>
</dbReference>
<gene>
    <name evidence="3" type="ORF">NCTC12112_02321</name>
</gene>
<dbReference type="InterPro" id="IPR023346">
    <property type="entry name" value="Lysozyme-like_dom_sf"/>
</dbReference>
<proteinExistence type="predicted"/>
<evidence type="ECO:0000313" key="4">
    <source>
        <dbReference type="Proteomes" id="UP000249008"/>
    </source>
</evidence>
<evidence type="ECO:0000313" key="3">
    <source>
        <dbReference type="EMBL" id="SQJ09641.1"/>
    </source>
</evidence>
<dbReference type="Gene3D" id="1.25.40.10">
    <property type="entry name" value="Tetratricopeptide repeat domain"/>
    <property type="match status" value="2"/>
</dbReference>
<dbReference type="Pfam" id="PF01464">
    <property type="entry name" value="SLT"/>
    <property type="match status" value="1"/>
</dbReference>
<evidence type="ECO:0000256" key="1">
    <source>
        <dbReference type="SAM" id="SignalP"/>
    </source>
</evidence>
<dbReference type="AlphaFoldDB" id="A0AAX2JCF4"/>
<evidence type="ECO:0000259" key="2">
    <source>
        <dbReference type="Pfam" id="PF01464"/>
    </source>
</evidence>
<dbReference type="InterPro" id="IPR008258">
    <property type="entry name" value="Transglycosylase_SLT_dom_1"/>
</dbReference>
<dbReference type="EMBL" id="LS483487">
    <property type="protein sequence ID" value="SQJ09641.1"/>
    <property type="molecule type" value="Genomic_DNA"/>
</dbReference>
<protein>
    <submittedName>
        <fullName evidence="3">Transglycosylase SLT domain</fullName>
    </submittedName>
</protein>
<feature type="signal peptide" evidence="1">
    <location>
        <begin position="1"/>
        <end position="17"/>
    </location>
</feature>
<dbReference type="KEGG" id="ful:C4N20_02195"/>
<dbReference type="SUPFAM" id="SSF48452">
    <property type="entry name" value="TPR-like"/>
    <property type="match status" value="2"/>
</dbReference>
<organism evidence="3 4">
    <name type="scientific">Fusobacterium ulcerans</name>
    <dbReference type="NCBI Taxonomy" id="861"/>
    <lineage>
        <taxon>Bacteria</taxon>
        <taxon>Fusobacteriati</taxon>
        <taxon>Fusobacteriota</taxon>
        <taxon>Fusobacteriia</taxon>
        <taxon>Fusobacteriales</taxon>
        <taxon>Fusobacteriaceae</taxon>
        <taxon>Fusobacterium</taxon>
    </lineage>
</organism>
<dbReference type="GeneID" id="78453602"/>
<feature type="chain" id="PRO_5043477816" evidence="1">
    <location>
        <begin position="18"/>
        <end position="615"/>
    </location>
</feature>
<sequence>MKKIFMILFFIINSSMAFTYTYEDYDIFIQGKNAYQNEEYEEAQNKFETLLNSYSFSPILKNNYAFYFIGMTYYRMGDWKNAVFYLEKAVFSHKLSFFNRGSEIEKNIYFAERDYSLGDALIKSGNKETGLIYLKRLDYSTFSPITSHFEERALELLAKEDSQYRNYYNLKYKNDFSRIKEIPTDELLKAAHFFYSKKEYDKAEKLYMIVLKNPDIAIADKEKAESELFRTLIRVGKNKEIIALADEYGKKGNKDLYFFYKGLAYYRMKDYSRCLYAFENVKGNKYGSLALFYRTGIYYSFGDYEQVLKTAAKIHRKNIITDIMIANSYLKLGNNKLFEKKAENIIKTYPNSYEGMFYSFLLKNKDIDINKHNSVFKIGLILDNLLANCKNIDDNFINTVDKLEIDKLSAIAAMQDEELIKIEIENSSFVNTRSIQNGYAITTILEKGEFYDLAYRNSSTYRKNFFVYKDLIKYNYPLYYQSAVDMNSKKYDVPQELIYSAILISSKFNKRLLSENSKIGLMQVPYNSTEDIMPLFDPNTNIAVGTEKIKSLLDTYGGNKLKALIAYVYGEELVNKIQFDYDGDLNLELVADPEERYDLQNLILTYMFYKKLYNF</sequence>
<reference evidence="3 4" key="1">
    <citation type="submission" date="2018-06" db="EMBL/GenBank/DDBJ databases">
        <authorList>
            <consortium name="Pathogen Informatics"/>
            <person name="Doyle S."/>
        </authorList>
    </citation>
    <scope>NUCLEOTIDE SEQUENCE [LARGE SCALE GENOMIC DNA]</scope>
    <source>
        <strain evidence="3 4">NCTC12112</strain>
    </source>
</reference>
<dbReference type="Proteomes" id="UP000249008">
    <property type="component" value="Chromosome 1"/>
</dbReference>
<feature type="domain" description="Transglycosylase SLT" evidence="2">
    <location>
        <begin position="484"/>
        <end position="576"/>
    </location>
</feature>
<dbReference type="InterPro" id="IPR011990">
    <property type="entry name" value="TPR-like_helical_dom_sf"/>
</dbReference>
<name>A0AAX2JCF4_9FUSO</name>
<accession>A0AAX2JCF4</accession>
<dbReference type="SUPFAM" id="SSF53955">
    <property type="entry name" value="Lysozyme-like"/>
    <property type="match status" value="1"/>
</dbReference>